<name>A0A0K0D7J1_ANGCA</name>
<evidence type="ECO:0000313" key="1">
    <source>
        <dbReference type="Proteomes" id="UP000035642"/>
    </source>
</evidence>
<reference evidence="1" key="1">
    <citation type="submission" date="2012-09" db="EMBL/GenBank/DDBJ databases">
        <authorList>
            <person name="Martin A.A."/>
        </authorList>
    </citation>
    <scope>NUCLEOTIDE SEQUENCE</scope>
</reference>
<dbReference type="InterPro" id="IPR015943">
    <property type="entry name" value="WD40/YVTN_repeat-like_dom_sf"/>
</dbReference>
<dbReference type="STRING" id="6313.A0A0K0D7J1"/>
<proteinExistence type="predicted"/>
<dbReference type="Proteomes" id="UP000035642">
    <property type="component" value="Unassembled WGS sequence"/>
</dbReference>
<accession>A0A0K0D7J1</accession>
<reference evidence="2" key="2">
    <citation type="submission" date="2017-02" db="UniProtKB">
        <authorList>
            <consortium name="WormBaseParasite"/>
        </authorList>
    </citation>
    <scope>IDENTIFICATION</scope>
</reference>
<dbReference type="Gene3D" id="2.130.10.10">
    <property type="entry name" value="YVTN repeat-like/Quinoprotein amine dehydrogenase"/>
    <property type="match status" value="1"/>
</dbReference>
<dbReference type="WBParaSite" id="ACAC_0000603601-mRNA-1">
    <property type="protein sequence ID" value="ACAC_0000603601-mRNA-1"/>
    <property type="gene ID" value="ACAC_0000603601"/>
</dbReference>
<keyword evidence="1" id="KW-1185">Reference proteome</keyword>
<dbReference type="InterPro" id="IPR036322">
    <property type="entry name" value="WD40_repeat_dom_sf"/>
</dbReference>
<sequence>MTSPRKINPNKVKMGSSNGVIAYTMSCCDTLIYHITIADMATCRYDEVTCSCDCSGTIIVWSKCFKGVQLKMATQHPITAMNVLNNQVIVGTLRGRVLFFSMSTGELIVFAHARSVTCVSVAPEAARVLTGSEDGRFIAYKLHTMTAQAFQVNIEPNIYSLIVFSSHKR</sequence>
<evidence type="ECO:0000313" key="2">
    <source>
        <dbReference type="WBParaSite" id="ACAC_0000603601-mRNA-1"/>
    </source>
</evidence>
<dbReference type="AlphaFoldDB" id="A0A0K0D7J1"/>
<organism evidence="1 2">
    <name type="scientific">Angiostrongylus cantonensis</name>
    <name type="common">Rat lungworm</name>
    <dbReference type="NCBI Taxonomy" id="6313"/>
    <lineage>
        <taxon>Eukaryota</taxon>
        <taxon>Metazoa</taxon>
        <taxon>Ecdysozoa</taxon>
        <taxon>Nematoda</taxon>
        <taxon>Chromadorea</taxon>
        <taxon>Rhabditida</taxon>
        <taxon>Rhabditina</taxon>
        <taxon>Rhabditomorpha</taxon>
        <taxon>Strongyloidea</taxon>
        <taxon>Metastrongylidae</taxon>
        <taxon>Angiostrongylus</taxon>
    </lineage>
</organism>
<protein>
    <submittedName>
        <fullName evidence="2">WD_REPEATS_REGION domain-containing protein</fullName>
    </submittedName>
</protein>
<dbReference type="SUPFAM" id="SSF50978">
    <property type="entry name" value="WD40 repeat-like"/>
    <property type="match status" value="1"/>
</dbReference>